<organism evidence="2 3">
    <name type="scientific">Lophiotrema nucula</name>
    <dbReference type="NCBI Taxonomy" id="690887"/>
    <lineage>
        <taxon>Eukaryota</taxon>
        <taxon>Fungi</taxon>
        <taxon>Dikarya</taxon>
        <taxon>Ascomycota</taxon>
        <taxon>Pezizomycotina</taxon>
        <taxon>Dothideomycetes</taxon>
        <taxon>Pleosporomycetidae</taxon>
        <taxon>Pleosporales</taxon>
        <taxon>Lophiotremataceae</taxon>
        <taxon>Lophiotrema</taxon>
    </lineage>
</organism>
<sequence length="203" mass="22527">MNATIKTIGRWGWVDSPSERGTLDIVWSCVLTIFFCLWSVLHLNVPAPTDTFWTIFWRTTRWMILGILAPELPMLIAAGQWASAKRSVGNMKELGFTDSQWSLEHAFYADSGGFVLLTADGQSTPLTAKQVHFLVQKAYISLPALTKREIWDKSSADKLAKSLACFQTAWLTINVIGRAIQHLAISPMELSTIALALTSLATL</sequence>
<keyword evidence="1" id="KW-0812">Transmembrane</keyword>
<dbReference type="OrthoDB" id="3061561at2759"/>
<evidence type="ECO:0000313" key="3">
    <source>
        <dbReference type="Proteomes" id="UP000799770"/>
    </source>
</evidence>
<reference evidence="2" key="1">
    <citation type="journal article" date="2020" name="Stud. Mycol.">
        <title>101 Dothideomycetes genomes: a test case for predicting lifestyles and emergence of pathogens.</title>
        <authorList>
            <person name="Haridas S."/>
            <person name="Albert R."/>
            <person name="Binder M."/>
            <person name="Bloem J."/>
            <person name="Labutti K."/>
            <person name="Salamov A."/>
            <person name="Andreopoulos B."/>
            <person name="Baker S."/>
            <person name="Barry K."/>
            <person name="Bills G."/>
            <person name="Bluhm B."/>
            <person name="Cannon C."/>
            <person name="Castanera R."/>
            <person name="Culley D."/>
            <person name="Daum C."/>
            <person name="Ezra D."/>
            <person name="Gonzalez J."/>
            <person name="Henrissat B."/>
            <person name="Kuo A."/>
            <person name="Liang C."/>
            <person name="Lipzen A."/>
            <person name="Lutzoni F."/>
            <person name="Magnuson J."/>
            <person name="Mondo S."/>
            <person name="Nolan M."/>
            <person name="Ohm R."/>
            <person name="Pangilinan J."/>
            <person name="Park H.-J."/>
            <person name="Ramirez L."/>
            <person name="Alfaro M."/>
            <person name="Sun H."/>
            <person name="Tritt A."/>
            <person name="Yoshinaga Y."/>
            <person name="Zwiers L.-H."/>
            <person name="Turgeon B."/>
            <person name="Goodwin S."/>
            <person name="Spatafora J."/>
            <person name="Crous P."/>
            <person name="Grigoriev I."/>
        </authorList>
    </citation>
    <scope>NUCLEOTIDE SEQUENCE</scope>
    <source>
        <strain evidence="2">CBS 627.86</strain>
    </source>
</reference>
<keyword evidence="1" id="KW-0472">Membrane</keyword>
<proteinExistence type="predicted"/>
<evidence type="ECO:0000313" key="2">
    <source>
        <dbReference type="EMBL" id="KAF2114580.1"/>
    </source>
</evidence>
<name>A0A6A5Z564_9PLEO</name>
<dbReference type="EMBL" id="ML977325">
    <property type="protein sequence ID" value="KAF2114580.1"/>
    <property type="molecule type" value="Genomic_DNA"/>
</dbReference>
<dbReference type="PANTHER" id="PTHR35043:SF8">
    <property type="entry name" value="DUF4220 DOMAIN-CONTAINING PROTEIN"/>
    <property type="match status" value="1"/>
</dbReference>
<keyword evidence="1" id="KW-1133">Transmembrane helix</keyword>
<keyword evidence="3" id="KW-1185">Reference proteome</keyword>
<gene>
    <name evidence="2" type="ORF">BDV96DRAFT_647276</name>
</gene>
<dbReference type="Proteomes" id="UP000799770">
    <property type="component" value="Unassembled WGS sequence"/>
</dbReference>
<protein>
    <submittedName>
        <fullName evidence="2">Uncharacterized protein</fullName>
    </submittedName>
</protein>
<accession>A0A6A5Z564</accession>
<feature type="transmembrane region" description="Helical" evidence="1">
    <location>
        <begin position="21"/>
        <end position="41"/>
    </location>
</feature>
<dbReference type="AlphaFoldDB" id="A0A6A5Z564"/>
<evidence type="ECO:0000256" key="1">
    <source>
        <dbReference type="SAM" id="Phobius"/>
    </source>
</evidence>
<feature type="transmembrane region" description="Helical" evidence="1">
    <location>
        <begin position="61"/>
        <end position="82"/>
    </location>
</feature>
<dbReference type="PANTHER" id="PTHR35043">
    <property type="entry name" value="TRANSCRIPTION FACTOR DOMAIN-CONTAINING PROTEIN"/>
    <property type="match status" value="1"/>
</dbReference>